<keyword evidence="5" id="KW-1185">Reference proteome</keyword>
<accession>A0A6A1VZ19</accession>
<comment type="similarity">
    <text evidence="1">Belongs to the NMD3 family.</text>
</comment>
<organism evidence="4 5">
    <name type="scientific">Morella rubra</name>
    <name type="common">Chinese bayberry</name>
    <dbReference type="NCBI Taxonomy" id="262757"/>
    <lineage>
        <taxon>Eukaryota</taxon>
        <taxon>Viridiplantae</taxon>
        <taxon>Streptophyta</taxon>
        <taxon>Embryophyta</taxon>
        <taxon>Tracheophyta</taxon>
        <taxon>Spermatophyta</taxon>
        <taxon>Magnoliopsida</taxon>
        <taxon>eudicotyledons</taxon>
        <taxon>Gunneridae</taxon>
        <taxon>Pentapetalae</taxon>
        <taxon>rosids</taxon>
        <taxon>fabids</taxon>
        <taxon>Fagales</taxon>
        <taxon>Myricaceae</taxon>
        <taxon>Morella</taxon>
    </lineage>
</organism>
<evidence type="ECO:0000256" key="2">
    <source>
        <dbReference type="SAM" id="MobiDB-lite"/>
    </source>
</evidence>
<dbReference type="OrthoDB" id="203821at2759"/>
<gene>
    <name evidence="4" type="ORF">CJ030_MR3G026071</name>
</gene>
<reference evidence="4 5" key="1">
    <citation type="journal article" date="2019" name="Plant Biotechnol. J.">
        <title>The red bayberry genome and genetic basis of sex determination.</title>
        <authorList>
            <person name="Jia H.M."/>
            <person name="Jia H.J."/>
            <person name="Cai Q.L."/>
            <person name="Wang Y."/>
            <person name="Zhao H.B."/>
            <person name="Yang W.F."/>
            <person name="Wang G.Y."/>
            <person name="Li Y.H."/>
            <person name="Zhan D.L."/>
            <person name="Shen Y.T."/>
            <person name="Niu Q.F."/>
            <person name="Chang L."/>
            <person name="Qiu J."/>
            <person name="Zhao L."/>
            <person name="Xie H.B."/>
            <person name="Fu W.Y."/>
            <person name="Jin J."/>
            <person name="Li X.W."/>
            <person name="Jiao Y."/>
            <person name="Zhou C.C."/>
            <person name="Tu T."/>
            <person name="Chai C.Y."/>
            <person name="Gao J.L."/>
            <person name="Fan L.J."/>
            <person name="van de Weg E."/>
            <person name="Wang J.Y."/>
            <person name="Gao Z.S."/>
        </authorList>
    </citation>
    <scope>NUCLEOTIDE SEQUENCE [LARGE SCALE GENOMIC DNA]</scope>
    <source>
        <tissue evidence="4">Leaves</tissue>
    </source>
</reference>
<sequence>MAPNAANMCVKCLRSEVDITEGLQKQVTIMHCPECNTYLQPPRTWIKAQLESKELLTFCVKRLKNLNEVRLVHAEFIWTEPHSKRIKANPDQRVAAVQLRQHVSHRRTFFYLEQLILKHSAAAAAIKIKQMEQGIDFFFANRSHGVKFLEFIVMIEIEKCKGLVLPDAVLTKKSFEEKRQKKRGKPRAWKLKSLDMEVDDKGRAEQEKTTTEHEQFLKDLEENPDMRFNISLYRNKENQPSEMTSVTDGEDLPSVPLEELLADLDLREEEDEGDSMRE</sequence>
<comment type="function">
    <text evidence="1">Acts as an adapter for the XPO1/CRM1-mediated export of the 60S ribosomal subunit.</text>
</comment>
<comment type="subcellular location">
    <subcellularLocation>
        <location evidence="1">Cytoplasm</location>
    </subcellularLocation>
    <subcellularLocation>
        <location evidence="1">Nucleus</location>
    </subcellularLocation>
</comment>
<feature type="region of interest" description="Disordered" evidence="2">
    <location>
        <begin position="233"/>
        <end position="255"/>
    </location>
</feature>
<dbReference type="GO" id="GO:0005634">
    <property type="term" value="C:nucleus"/>
    <property type="evidence" value="ECO:0007669"/>
    <property type="project" value="UniProtKB-SubCell"/>
</dbReference>
<dbReference type="AlphaFoldDB" id="A0A6A1VZ19"/>
<evidence type="ECO:0000313" key="4">
    <source>
        <dbReference type="EMBL" id="KAB1218191.1"/>
    </source>
</evidence>
<dbReference type="PANTHER" id="PTHR12746:SF2">
    <property type="entry name" value="60S RIBOSOMAL EXPORT PROTEIN NMD3"/>
    <property type="match status" value="1"/>
</dbReference>
<evidence type="ECO:0000313" key="5">
    <source>
        <dbReference type="Proteomes" id="UP000516437"/>
    </source>
</evidence>
<protein>
    <recommendedName>
        <fullName evidence="1">60S ribosomal export protein NMD3</fullName>
    </recommendedName>
</protein>
<keyword evidence="1" id="KW-0813">Transport</keyword>
<dbReference type="PANTHER" id="PTHR12746">
    <property type="entry name" value="NONSENSE-MEDIATED MRNA DECAY PROTEIN 3"/>
    <property type="match status" value="1"/>
</dbReference>
<dbReference type="GO" id="GO:0000055">
    <property type="term" value="P:ribosomal large subunit export from nucleus"/>
    <property type="evidence" value="ECO:0007669"/>
    <property type="project" value="TreeGrafter"/>
</dbReference>
<dbReference type="GO" id="GO:0043023">
    <property type="term" value="F:ribosomal large subunit binding"/>
    <property type="evidence" value="ECO:0007669"/>
    <property type="project" value="InterPro"/>
</dbReference>
<dbReference type="EMBL" id="RXIC02000021">
    <property type="protein sequence ID" value="KAB1218191.1"/>
    <property type="molecule type" value="Genomic_DNA"/>
</dbReference>
<name>A0A6A1VZ19_9ROSI</name>
<evidence type="ECO:0000256" key="1">
    <source>
        <dbReference type="RuleBase" id="RU364108"/>
    </source>
</evidence>
<dbReference type="GO" id="GO:0015031">
    <property type="term" value="P:protein transport"/>
    <property type="evidence" value="ECO:0007669"/>
    <property type="project" value="UniProtKB-KW"/>
</dbReference>
<keyword evidence="1" id="KW-0539">Nucleus</keyword>
<dbReference type="GO" id="GO:0005737">
    <property type="term" value="C:cytoplasm"/>
    <property type="evidence" value="ECO:0007669"/>
    <property type="project" value="UniProtKB-SubCell"/>
</dbReference>
<keyword evidence="1" id="KW-0653">Protein transport</keyword>
<feature type="domain" description="Nmd3 N-terminal" evidence="3">
    <location>
        <begin position="95"/>
        <end position="153"/>
    </location>
</feature>
<proteinExistence type="inferred from homology"/>
<comment type="caution">
    <text evidence="4">The sequence shown here is derived from an EMBL/GenBank/DDBJ whole genome shotgun (WGS) entry which is preliminary data.</text>
</comment>
<dbReference type="Proteomes" id="UP000516437">
    <property type="component" value="Chromosome 3"/>
</dbReference>
<dbReference type="InterPro" id="IPR007064">
    <property type="entry name" value="Nmd3_N"/>
</dbReference>
<dbReference type="InterPro" id="IPR039768">
    <property type="entry name" value="Nmd3"/>
</dbReference>
<dbReference type="Pfam" id="PF04981">
    <property type="entry name" value="NMD3"/>
    <property type="match status" value="2"/>
</dbReference>
<keyword evidence="1" id="KW-0963">Cytoplasm</keyword>
<evidence type="ECO:0000259" key="3">
    <source>
        <dbReference type="Pfam" id="PF04981"/>
    </source>
</evidence>
<feature type="domain" description="Nmd3 N-terminal" evidence="3">
    <location>
        <begin position="6"/>
        <end position="88"/>
    </location>
</feature>